<evidence type="ECO:0000313" key="2">
    <source>
        <dbReference type="Proteomes" id="UP000621799"/>
    </source>
</evidence>
<accession>A0A928W2B1</accession>
<proteinExistence type="predicted"/>
<dbReference type="AlphaFoldDB" id="A0A928W2B1"/>
<sequence length="353" mass="38271">MTVNLLDIDYYRQVNPDLANFTAEQATQHFFDFGLREGRDFSPIVDLDLYRAANPDLTAVGFTDNRQFFDHLASFGVAEGRLFSNTFHADFYRASHGDLIAVGFENEQLFEHFLQFGINEGRVASNTFDIGFYLNSHPDLIATGLNNRQGLTHFNQFGINEGRITSTQFDVGTYLGIHPDLVAAGLTSSQAFDHYQVFGLNERRIAAPLLTRSANVDFGFGAIGGNRRFSSVSGGFHQFTLFRPSWVSAGISTTTNSSVSLSLFADFNGNGRFDPGEPSTSDTGLSPNISSVLPAGTYGLSVPLTSSSVEVAPGIFRPIILSFEYDGNLLASPVAAVPTDNAGNSIATARDLG</sequence>
<gene>
    <name evidence="1" type="ORF">IQ235_14270</name>
</gene>
<organism evidence="1 2">
    <name type="scientific">Zarconia navalis LEGE 11467</name>
    <dbReference type="NCBI Taxonomy" id="1828826"/>
    <lineage>
        <taxon>Bacteria</taxon>
        <taxon>Bacillati</taxon>
        <taxon>Cyanobacteriota</taxon>
        <taxon>Cyanophyceae</taxon>
        <taxon>Oscillatoriophycideae</taxon>
        <taxon>Oscillatoriales</taxon>
        <taxon>Oscillatoriales incertae sedis</taxon>
        <taxon>Zarconia</taxon>
        <taxon>Zarconia navalis</taxon>
    </lineage>
</organism>
<evidence type="ECO:0008006" key="3">
    <source>
        <dbReference type="Google" id="ProtNLM"/>
    </source>
</evidence>
<protein>
    <recommendedName>
        <fullName evidence="3">Calcium-binding protein</fullName>
    </recommendedName>
</protein>
<name>A0A928W2B1_9CYAN</name>
<dbReference type="Proteomes" id="UP000621799">
    <property type="component" value="Unassembled WGS sequence"/>
</dbReference>
<feature type="non-terminal residue" evidence="1">
    <location>
        <position position="353"/>
    </location>
</feature>
<evidence type="ECO:0000313" key="1">
    <source>
        <dbReference type="EMBL" id="MBE9041945.1"/>
    </source>
</evidence>
<dbReference type="EMBL" id="JADEXN010000271">
    <property type="protein sequence ID" value="MBE9041945.1"/>
    <property type="molecule type" value="Genomic_DNA"/>
</dbReference>
<comment type="caution">
    <text evidence="1">The sequence shown here is derived from an EMBL/GenBank/DDBJ whole genome shotgun (WGS) entry which is preliminary data.</text>
</comment>
<keyword evidence="2" id="KW-1185">Reference proteome</keyword>
<reference evidence="1" key="1">
    <citation type="submission" date="2020-10" db="EMBL/GenBank/DDBJ databases">
        <authorList>
            <person name="Castelo-Branco R."/>
            <person name="Eusebio N."/>
            <person name="Adriana R."/>
            <person name="Vieira A."/>
            <person name="Brugerolle De Fraissinette N."/>
            <person name="Rezende De Castro R."/>
            <person name="Schneider M.P."/>
            <person name="Vasconcelos V."/>
            <person name="Leao P.N."/>
        </authorList>
    </citation>
    <scope>NUCLEOTIDE SEQUENCE</scope>
    <source>
        <strain evidence="1">LEGE 11467</strain>
    </source>
</reference>